<gene>
    <name evidence="1" type="ORF">RRG08_000924</name>
</gene>
<dbReference type="AlphaFoldDB" id="A0AAE0Z649"/>
<dbReference type="EMBL" id="JAWDGP010004673">
    <property type="protein sequence ID" value="KAK3762642.1"/>
    <property type="molecule type" value="Genomic_DNA"/>
</dbReference>
<evidence type="ECO:0000313" key="2">
    <source>
        <dbReference type="Proteomes" id="UP001283361"/>
    </source>
</evidence>
<proteinExistence type="predicted"/>
<dbReference type="Proteomes" id="UP001283361">
    <property type="component" value="Unassembled WGS sequence"/>
</dbReference>
<keyword evidence="2" id="KW-1185">Reference proteome</keyword>
<protein>
    <submittedName>
        <fullName evidence="1">Uncharacterized protein</fullName>
    </submittedName>
</protein>
<name>A0AAE0Z649_9GAST</name>
<accession>A0AAE0Z649</accession>
<evidence type="ECO:0000313" key="1">
    <source>
        <dbReference type="EMBL" id="KAK3762642.1"/>
    </source>
</evidence>
<sequence>MSPVKHIISITFTNNINTCTSKSSNSGSSVSDRFLSHSVILQTRLILAVS</sequence>
<organism evidence="1 2">
    <name type="scientific">Elysia crispata</name>
    <name type="common">lettuce slug</name>
    <dbReference type="NCBI Taxonomy" id="231223"/>
    <lineage>
        <taxon>Eukaryota</taxon>
        <taxon>Metazoa</taxon>
        <taxon>Spiralia</taxon>
        <taxon>Lophotrochozoa</taxon>
        <taxon>Mollusca</taxon>
        <taxon>Gastropoda</taxon>
        <taxon>Heterobranchia</taxon>
        <taxon>Euthyneura</taxon>
        <taxon>Panpulmonata</taxon>
        <taxon>Sacoglossa</taxon>
        <taxon>Placobranchoidea</taxon>
        <taxon>Plakobranchidae</taxon>
        <taxon>Elysia</taxon>
    </lineage>
</organism>
<comment type="caution">
    <text evidence="1">The sequence shown here is derived from an EMBL/GenBank/DDBJ whole genome shotgun (WGS) entry which is preliminary data.</text>
</comment>
<reference evidence="1" key="1">
    <citation type="journal article" date="2023" name="G3 (Bethesda)">
        <title>A reference genome for the long-term kleptoplast-retaining sea slug Elysia crispata morphotype clarki.</title>
        <authorList>
            <person name="Eastman K.E."/>
            <person name="Pendleton A.L."/>
            <person name="Shaikh M.A."/>
            <person name="Suttiyut T."/>
            <person name="Ogas R."/>
            <person name="Tomko P."/>
            <person name="Gavelis G."/>
            <person name="Widhalm J.R."/>
            <person name="Wisecaver J.H."/>
        </authorList>
    </citation>
    <scope>NUCLEOTIDE SEQUENCE</scope>
    <source>
        <strain evidence="1">ECLA1</strain>
    </source>
</reference>